<keyword evidence="2" id="KW-0812">Transmembrane</keyword>
<dbReference type="AlphaFoldDB" id="A0A4R8DS94"/>
<dbReference type="Proteomes" id="UP000294498">
    <property type="component" value="Unassembled WGS sequence"/>
</dbReference>
<evidence type="ECO:0000313" key="4">
    <source>
        <dbReference type="Proteomes" id="UP000294498"/>
    </source>
</evidence>
<evidence type="ECO:0000256" key="2">
    <source>
        <dbReference type="SAM" id="Phobius"/>
    </source>
</evidence>
<comment type="caution">
    <text evidence="3">The sequence shown here is derived from an EMBL/GenBank/DDBJ whole genome shotgun (WGS) entry which is preliminary data.</text>
</comment>
<dbReference type="OrthoDB" id="676306at2"/>
<name>A0A4R8DS94_9BACT</name>
<keyword evidence="2" id="KW-0472">Membrane</keyword>
<feature type="region of interest" description="Disordered" evidence="1">
    <location>
        <begin position="39"/>
        <end position="194"/>
    </location>
</feature>
<organism evidence="3 4">
    <name type="scientific">Dinghuibacter silviterrae</name>
    <dbReference type="NCBI Taxonomy" id="1539049"/>
    <lineage>
        <taxon>Bacteria</taxon>
        <taxon>Pseudomonadati</taxon>
        <taxon>Bacteroidota</taxon>
        <taxon>Chitinophagia</taxon>
        <taxon>Chitinophagales</taxon>
        <taxon>Chitinophagaceae</taxon>
        <taxon>Dinghuibacter</taxon>
    </lineage>
</organism>
<protein>
    <recommendedName>
        <fullName evidence="5">TonB family protein</fullName>
    </recommendedName>
</protein>
<keyword evidence="4" id="KW-1185">Reference proteome</keyword>
<proteinExistence type="predicted"/>
<reference evidence="3 4" key="1">
    <citation type="submission" date="2019-03" db="EMBL/GenBank/DDBJ databases">
        <title>Genomic Encyclopedia of Type Strains, Phase IV (KMG-IV): sequencing the most valuable type-strain genomes for metagenomic binning, comparative biology and taxonomic classification.</title>
        <authorList>
            <person name="Goeker M."/>
        </authorList>
    </citation>
    <scope>NUCLEOTIDE SEQUENCE [LARGE SCALE GENOMIC DNA]</scope>
    <source>
        <strain evidence="3 4">DSM 100059</strain>
    </source>
</reference>
<evidence type="ECO:0000313" key="3">
    <source>
        <dbReference type="EMBL" id="TDX01124.1"/>
    </source>
</evidence>
<gene>
    <name evidence="3" type="ORF">EDB95_2155</name>
</gene>
<keyword evidence="2" id="KW-1133">Transmembrane helix</keyword>
<feature type="compositionally biased region" description="Polar residues" evidence="1">
    <location>
        <begin position="51"/>
        <end position="61"/>
    </location>
</feature>
<dbReference type="RefSeq" id="WP_133993407.1">
    <property type="nucleotide sequence ID" value="NZ_SODV01000001.1"/>
</dbReference>
<accession>A0A4R8DS94</accession>
<feature type="compositionally biased region" description="Low complexity" evidence="1">
    <location>
        <begin position="77"/>
        <end position="90"/>
    </location>
</feature>
<evidence type="ECO:0000256" key="1">
    <source>
        <dbReference type="SAM" id="MobiDB-lite"/>
    </source>
</evidence>
<feature type="transmembrane region" description="Helical" evidence="2">
    <location>
        <begin position="12"/>
        <end position="33"/>
    </location>
</feature>
<dbReference type="EMBL" id="SODV01000001">
    <property type="protein sequence ID" value="TDX01124.1"/>
    <property type="molecule type" value="Genomic_DNA"/>
</dbReference>
<evidence type="ECO:0008006" key="5">
    <source>
        <dbReference type="Google" id="ProtNLM"/>
    </source>
</evidence>
<sequence>MEQPNDTAKNTKALVATLVWHGALLLFLIFVGFRVPQPPPPPQDQGIEVNLGNSDQGSGTEQPLAPGDPAPETHVHTAPARTQTPPTAQAHIETNDNNNDDQPAVEQPKKVKPTPQPVIRETAPRVTQRTIVNPTPAPPRPKALFKGGTGTGGNDQDAFNKSQNEGIAGGQGDQGKPNGDPNSKSYTGNGGTGHSGAAIVRGLVGRTFSMPSFEGDYNEPAKEYVDLKVDRNGHVISASLHLAGSTHFNGYFADQAVELARKLKFNTSNADEQTGTILFVFKVHE</sequence>